<dbReference type="EMBL" id="VCMV01000013">
    <property type="protein sequence ID" value="KAB0267222.1"/>
    <property type="molecule type" value="Genomic_DNA"/>
</dbReference>
<accession>A0A5N3PBR1</accession>
<dbReference type="NCBIfam" id="TIGR02444">
    <property type="entry name" value="TIGR02444 family protein"/>
    <property type="match status" value="1"/>
</dbReference>
<gene>
    <name evidence="1" type="ORF">FEZ63_07765</name>
</gene>
<dbReference type="OrthoDB" id="7875767at2"/>
<dbReference type="Pfam" id="PF09523">
    <property type="entry name" value="DUF2390"/>
    <property type="match status" value="1"/>
</dbReference>
<keyword evidence="2" id="KW-1185">Reference proteome</keyword>
<protein>
    <submittedName>
        <fullName evidence="1">TIGR02444 family protein</fullName>
    </submittedName>
</protein>
<dbReference type="Proteomes" id="UP000325684">
    <property type="component" value="Unassembled WGS sequence"/>
</dbReference>
<dbReference type="AlphaFoldDB" id="A0A5N3PBR1"/>
<reference evidence="1 2" key="1">
    <citation type="journal article" date="2019" name="Microorganisms">
        <title>Genome Insights into the Novel Species Microvirga brassicacearum, a Rapeseed Endophyte with Biotechnological Potential.</title>
        <authorList>
            <person name="Jimenez-Gomez A."/>
            <person name="Saati-Santamaria Z."/>
            <person name="Igual J.M."/>
            <person name="Rivas R."/>
            <person name="Mateos P.F."/>
            <person name="Garcia-Fraile P."/>
        </authorList>
    </citation>
    <scope>NUCLEOTIDE SEQUENCE [LARGE SCALE GENOMIC DNA]</scope>
    <source>
        <strain evidence="1 2">CDVBN77</strain>
    </source>
</reference>
<evidence type="ECO:0000313" key="2">
    <source>
        <dbReference type="Proteomes" id="UP000325684"/>
    </source>
</evidence>
<proteinExistence type="predicted"/>
<sequence length="183" mass="20088">MMHENELEGPHWQFALNVYGRPGVAQICVELQDRVGVDVNVLLMALYRTYHSSTSVSEIVVREMNNAVEEWRDDIVVNLRSIRRKMKGKKWPVPHGAAEDLRNRLKSLELLAEQIELAALADITVDLPCGIAGSLTGASAETIGNVVAYYLQKTALPEEAIVADLSGKVSTIAAAVVAIRHES</sequence>
<comment type="caution">
    <text evidence="1">The sequence shown here is derived from an EMBL/GenBank/DDBJ whole genome shotgun (WGS) entry which is preliminary data.</text>
</comment>
<evidence type="ECO:0000313" key="1">
    <source>
        <dbReference type="EMBL" id="KAB0267222.1"/>
    </source>
</evidence>
<dbReference type="InterPro" id="IPR012659">
    <property type="entry name" value="CHP02444"/>
</dbReference>
<name>A0A5N3PBR1_9HYPH</name>
<organism evidence="1 2">
    <name type="scientific">Microvirga brassicacearum</name>
    <dbReference type="NCBI Taxonomy" id="2580413"/>
    <lineage>
        <taxon>Bacteria</taxon>
        <taxon>Pseudomonadati</taxon>
        <taxon>Pseudomonadota</taxon>
        <taxon>Alphaproteobacteria</taxon>
        <taxon>Hyphomicrobiales</taxon>
        <taxon>Methylobacteriaceae</taxon>
        <taxon>Microvirga</taxon>
    </lineage>
</organism>
<dbReference type="RefSeq" id="WP_150943065.1">
    <property type="nucleotide sequence ID" value="NZ_VCMV01000013.1"/>
</dbReference>